<evidence type="ECO:0000313" key="10">
    <source>
        <dbReference type="Proteomes" id="UP000313359"/>
    </source>
</evidence>
<feature type="signal peptide" evidence="7">
    <location>
        <begin position="1"/>
        <end position="33"/>
    </location>
</feature>
<feature type="transmembrane region" description="Helical" evidence="6">
    <location>
        <begin position="281"/>
        <end position="300"/>
    </location>
</feature>
<keyword evidence="4 6" id="KW-0472">Membrane</keyword>
<feature type="transmembrane region" description="Helical" evidence="6">
    <location>
        <begin position="118"/>
        <end position="136"/>
    </location>
</feature>
<sequence length="363" mass="39049">MAESFRQNSLTPHVLTILSWLLLLLAFVSDTHASPIARTDVAPDLAAHYWKRVTPVVVTSETGDNTSVINPTNNQPIAQGPGTDGGGTDFSLPAIIWLAFVFVTGIPLALAGVRLYRVTTGLGIGLALTLCVWAAFVNTVSADGLSDIVLTVIGMGGFLVGFICGVLDFGRWAGILLIGFLGGLSVGIRVVLLRPGLLIPTYIVNWLVLVPFMLIGIFSVLLKQRLGIISCCAAIGSFLVALGVDLILEKQSGWSFALRFMFDRNNSHFLAIVHKGYDPSLMTQIILGASIGAIPILAFAQHKIFKGPFRRKPTDTEFETASFVGSDSEDPSMGSMTELKKPPPPPPPRMSRMQLLKSRFSLS</sequence>
<feature type="domain" description="TM7S3/TM198-like" evidence="8">
    <location>
        <begin position="99"/>
        <end position="295"/>
    </location>
</feature>
<evidence type="ECO:0000256" key="7">
    <source>
        <dbReference type="SAM" id="SignalP"/>
    </source>
</evidence>
<feature type="transmembrane region" description="Helical" evidence="6">
    <location>
        <begin position="148"/>
        <end position="167"/>
    </location>
</feature>
<dbReference type="GO" id="GO:0016020">
    <property type="term" value="C:membrane"/>
    <property type="evidence" value="ECO:0007669"/>
    <property type="project" value="UniProtKB-SubCell"/>
</dbReference>
<feature type="transmembrane region" description="Helical" evidence="6">
    <location>
        <begin position="174"/>
        <end position="193"/>
    </location>
</feature>
<gene>
    <name evidence="9" type="ORF">L227DRAFT_506198</name>
</gene>
<dbReference type="OrthoDB" id="3359595at2759"/>
<accession>A0A5C2S2M2</accession>
<comment type="subcellular location">
    <subcellularLocation>
        <location evidence="1">Membrane</location>
        <topology evidence="1">Multi-pass membrane protein</topology>
    </subcellularLocation>
</comment>
<keyword evidence="2 6" id="KW-0812">Transmembrane</keyword>
<proteinExistence type="predicted"/>
<protein>
    <recommendedName>
        <fullName evidence="8">TM7S3/TM198-like domain-containing protein</fullName>
    </recommendedName>
</protein>
<name>A0A5C2S2M2_9APHY</name>
<evidence type="ECO:0000256" key="4">
    <source>
        <dbReference type="ARBA" id="ARBA00023136"/>
    </source>
</evidence>
<evidence type="ECO:0000256" key="5">
    <source>
        <dbReference type="SAM" id="MobiDB-lite"/>
    </source>
</evidence>
<feature type="chain" id="PRO_5022688977" description="TM7S3/TM198-like domain-containing protein" evidence="7">
    <location>
        <begin position="34"/>
        <end position="363"/>
    </location>
</feature>
<evidence type="ECO:0000256" key="3">
    <source>
        <dbReference type="ARBA" id="ARBA00022989"/>
    </source>
</evidence>
<dbReference type="EMBL" id="ML122279">
    <property type="protein sequence ID" value="RPD57677.1"/>
    <property type="molecule type" value="Genomic_DNA"/>
</dbReference>
<evidence type="ECO:0000259" key="8">
    <source>
        <dbReference type="Pfam" id="PF13886"/>
    </source>
</evidence>
<evidence type="ECO:0000256" key="1">
    <source>
        <dbReference type="ARBA" id="ARBA00004141"/>
    </source>
</evidence>
<keyword evidence="7" id="KW-0732">Signal</keyword>
<dbReference type="Proteomes" id="UP000313359">
    <property type="component" value="Unassembled WGS sequence"/>
</dbReference>
<reference evidence="9" key="1">
    <citation type="journal article" date="2018" name="Genome Biol. Evol.">
        <title>Genomics and development of Lentinus tigrinus, a white-rot wood-decaying mushroom with dimorphic fruiting bodies.</title>
        <authorList>
            <person name="Wu B."/>
            <person name="Xu Z."/>
            <person name="Knudson A."/>
            <person name="Carlson A."/>
            <person name="Chen N."/>
            <person name="Kovaka S."/>
            <person name="LaButti K."/>
            <person name="Lipzen A."/>
            <person name="Pennachio C."/>
            <person name="Riley R."/>
            <person name="Schakwitz W."/>
            <person name="Umezawa K."/>
            <person name="Ohm R.A."/>
            <person name="Grigoriev I.V."/>
            <person name="Nagy L.G."/>
            <person name="Gibbons J."/>
            <person name="Hibbett D."/>
        </authorList>
    </citation>
    <scope>NUCLEOTIDE SEQUENCE [LARGE SCALE GENOMIC DNA]</scope>
    <source>
        <strain evidence="9">ALCF2SS1-6</strain>
    </source>
</reference>
<feature type="transmembrane region" description="Helical" evidence="6">
    <location>
        <begin position="90"/>
        <end position="111"/>
    </location>
</feature>
<dbReference type="Pfam" id="PF13886">
    <property type="entry name" value="TM7S3_TM198"/>
    <property type="match status" value="1"/>
</dbReference>
<evidence type="ECO:0000256" key="2">
    <source>
        <dbReference type="ARBA" id="ARBA00022692"/>
    </source>
</evidence>
<feature type="region of interest" description="Disordered" evidence="5">
    <location>
        <begin position="320"/>
        <end position="363"/>
    </location>
</feature>
<dbReference type="AlphaFoldDB" id="A0A5C2S2M2"/>
<organism evidence="9 10">
    <name type="scientific">Lentinus tigrinus ALCF2SS1-6</name>
    <dbReference type="NCBI Taxonomy" id="1328759"/>
    <lineage>
        <taxon>Eukaryota</taxon>
        <taxon>Fungi</taxon>
        <taxon>Dikarya</taxon>
        <taxon>Basidiomycota</taxon>
        <taxon>Agaricomycotina</taxon>
        <taxon>Agaricomycetes</taxon>
        <taxon>Polyporales</taxon>
        <taxon>Polyporaceae</taxon>
        <taxon>Lentinus</taxon>
    </lineage>
</organism>
<dbReference type="InterPro" id="IPR025256">
    <property type="entry name" value="TM7S3/TM198-like_dom"/>
</dbReference>
<feature type="transmembrane region" description="Helical" evidence="6">
    <location>
        <begin position="199"/>
        <end position="221"/>
    </location>
</feature>
<feature type="transmembrane region" description="Helical" evidence="6">
    <location>
        <begin position="228"/>
        <end position="248"/>
    </location>
</feature>
<keyword evidence="3 6" id="KW-1133">Transmembrane helix</keyword>
<evidence type="ECO:0000256" key="6">
    <source>
        <dbReference type="SAM" id="Phobius"/>
    </source>
</evidence>
<evidence type="ECO:0000313" key="9">
    <source>
        <dbReference type="EMBL" id="RPD57677.1"/>
    </source>
</evidence>
<keyword evidence="10" id="KW-1185">Reference proteome</keyword>